<dbReference type="Proteomes" id="UP001211065">
    <property type="component" value="Unassembled WGS sequence"/>
</dbReference>
<reference evidence="2" key="1">
    <citation type="submission" date="2020-05" db="EMBL/GenBank/DDBJ databases">
        <title>Phylogenomic resolution of chytrid fungi.</title>
        <authorList>
            <person name="Stajich J.E."/>
            <person name="Amses K."/>
            <person name="Simmons R."/>
            <person name="Seto K."/>
            <person name="Myers J."/>
            <person name="Bonds A."/>
            <person name="Quandt C.A."/>
            <person name="Barry K."/>
            <person name="Liu P."/>
            <person name="Grigoriev I."/>
            <person name="Longcore J.E."/>
            <person name="James T.Y."/>
        </authorList>
    </citation>
    <scope>NUCLEOTIDE SEQUENCE</scope>
    <source>
        <strain evidence="2">JEL0476</strain>
    </source>
</reference>
<accession>A0AAD5XTR9</accession>
<evidence type="ECO:0000313" key="2">
    <source>
        <dbReference type="EMBL" id="KAJ3213440.1"/>
    </source>
</evidence>
<feature type="domain" description="Dynamin N-terminal" evidence="1">
    <location>
        <begin position="105"/>
        <end position="152"/>
    </location>
</feature>
<comment type="caution">
    <text evidence="2">The sequence shown here is derived from an EMBL/GenBank/DDBJ whole genome shotgun (WGS) entry which is preliminary data.</text>
</comment>
<sequence>MSTEDWVKLNKYYDTSSDLTLSVSDLQTIQLNNVVTSVSDIQIPELNNTDYKPTTTYKALISEFYNDDISTLFNSLVEIKNKIHNIGKKSNNISSVELDIQLPRIAVVGNENCGKSSVLSRLCHLDIFPKNPSRCTILPLEFRLENKTEVELRKFYHDQFKCCPDNLDLSVAYIQVENGI</sequence>
<dbReference type="SUPFAM" id="SSF52540">
    <property type="entry name" value="P-loop containing nucleoside triphosphate hydrolases"/>
    <property type="match status" value="1"/>
</dbReference>
<name>A0AAD5XTR9_9FUNG</name>
<evidence type="ECO:0000259" key="1">
    <source>
        <dbReference type="Pfam" id="PF00350"/>
    </source>
</evidence>
<dbReference type="Gene3D" id="3.40.50.300">
    <property type="entry name" value="P-loop containing nucleotide triphosphate hydrolases"/>
    <property type="match status" value="1"/>
</dbReference>
<keyword evidence="3" id="KW-1185">Reference proteome</keyword>
<proteinExistence type="predicted"/>
<gene>
    <name evidence="2" type="ORF">HK099_007396</name>
</gene>
<evidence type="ECO:0000313" key="3">
    <source>
        <dbReference type="Proteomes" id="UP001211065"/>
    </source>
</evidence>
<dbReference type="PRINTS" id="PR00195">
    <property type="entry name" value="DYNAMIN"/>
</dbReference>
<dbReference type="AlphaFoldDB" id="A0AAD5XTR9"/>
<dbReference type="InterPro" id="IPR045063">
    <property type="entry name" value="Dynamin_N"/>
</dbReference>
<organism evidence="2 3">
    <name type="scientific">Clydaea vesicula</name>
    <dbReference type="NCBI Taxonomy" id="447962"/>
    <lineage>
        <taxon>Eukaryota</taxon>
        <taxon>Fungi</taxon>
        <taxon>Fungi incertae sedis</taxon>
        <taxon>Chytridiomycota</taxon>
        <taxon>Chytridiomycota incertae sedis</taxon>
        <taxon>Chytridiomycetes</taxon>
        <taxon>Lobulomycetales</taxon>
        <taxon>Lobulomycetaceae</taxon>
        <taxon>Clydaea</taxon>
    </lineage>
</organism>
<dbReference type="InterPro" id="IPR022812">
    <property type="entry name" value="Dynamin"/>
</dbReference>
<dbReference type="Pfam" id="PF00350">
    <property type="entry name" value="Dynamin_N"/>
    <property type="match status" value="1"/>
</dbReference>
<dbReference type="EMBL" id="JADGJW010000710">
    <property type="protein sequence ID" value="KAJ3213440.1"/>
    <property type="molecule type" value="Genomic_DNA"/>
</dbReference>
<dbReference type="InterPro" id="IPR027417">
    <property type="entry name" value="P-loop_NTPase"/>
</dbReference>
<protein>
    <recommendedName>
        <fullName evidence="1">Dynamin N-terminal domain-containing protein</fullName>
    </recommendedName>
</protein>